<proteinExistence type="predicted"/>
<feature type="compositionally biased region" description="Gly residues" evidence="1">
    <location>
        <begin position="1"/>
        <end position="11"/>
    </location>
</feature>
<gene>
    <name evidence="2" type="ORF">RBB84_03660</name>
</gene>
<dbReference type="KEGG" id="rhox:RBB84_03660"/>
<feature type="region of interest" description="Disordered" evidence="1">
    <location>
        <begin position="1"/>
        <end position="23"/>
    </location>
</feature>
<sequence>MLARLVGGGGDHSARGGIAATADHHRPARQFRIAQNLDRGDELVEVDVKDPLVDAGRAHADNRRTLATGAGPDSG</sequence>
<dbReference type="AlphaFoldDB" id="A0AAU7UYJ9"/>
<accession>A0AAU7UYJ9</accession>
<evidence type="ECO:0000313" key="2">
    <source>
        <dbReference type="EMBL" id="XBW05079.1"/>
    </source>
</evidence>
<dbReference type="EMBL" id="CP132970">
    <property type="protein sequence ID" value="XBW05079.1"/>
    <property type="molecule type" value="Genomic_DNA"/>
</dbReference>
<protein>
    <submittedName>
        <fullName evidence="2">Uncharacterized protein</fullName>
    </submittedName>
</protein>
<organism evidence="2">
    <name type="scientific">Rhodococcus sp. D-6</name>
    <dbReference type="NCBI Taxonomy" id="1387842"/>
    <lineage>
        <taxon>Bacteria</taxon>
        <taxon>Bacillati</taxon>
        <taxon>Actinomycetota</taxon>
        <taxon>Actinomycetes</taxon>
        <taxon>Mycobacteriales</taxon>
        <taxon>Nocardiaceae</taxon>
        <taxon>Rhodococcus</taxon>
    </lineage>
</organism>
<evidence type="ECO:0000256" key="1">
    <source>
        <dbReference type="SAM" id="MobiDB-lite"/>
    </source>
</evidence>
<reference evidence="2" key="1">
    <citation type="submission" date="2023-08" db="EMBL/GenBank/DDBJ databases">
        <title>The novel hydrolase IpcH responsible for the initial isoprocarb degradation step in Rhodococcus sp. D-6.</title>
        <authorList>
            <person name="Zhu Q."/>
        </authorList>
    </citation>
    <scope>NUCLEOTIDE SEQUENCE</scope>
    <source>
        <strain evidence="2">D-6</strain>
    </source>
</reference>
<name>A0AAU7UYJ9_9NOCA</name>